<name>A0A2N9YFJ2_9GAMM</name>
<evidence type="ECO:0000313" key="9">
    <source>
        <dbReference type="Proteomes" id="UP000234271"/>
    </source>
</evidence>
<gene>
    <name evidence="8" type="ORF">BLE401_11485</name>
</gene>
<dbReference type="GO" id="GO:0008170">
    <property type="term" value="F:N-methyltransferase activity"/>
    <property type="evidence" value="ECO:0007669"/>
    <property type="project" value="InterPro"/>
</dbReference>
<comment type="catalytic activity">
    <reaction evidence="6">
        <text>a 2'-deoxyadenosine in DNA + S-adenosyl-L-methionine = an N(6)-methyl-2'-deoxyadenosine in DNA + S-adenosyl-L-homocysteine + H(+)</text>
        <dbReference type="Rhea" id="RHEA:15197"/>
        <dbReference type="Rhea" id="RHEA-COMP:12418"/>
        <dbReference type="Rhea" id="RHEA-COMP:12419"/>
        <dbReference type="ChEBI" id="CHEBI:15378"/>
        <dbReference type="ChEBI" id="CHEBI:57856"/>
        <dbReference type="ChEBI" id="CHEBI:59789"/>
        <dbReference type="ChEBI" id="CHEBI:90615"/>
        <dbReference type="ChEBI" id="CHEBI:90616"/>
        <dbReference type="EC" id="2.1.1.72"/>
    </reaction>
</comment>
<comment type="similarity">
    <text evidence="1">Belongs to the N(4)/N(6)-methyltransferase family.</text>
</comment>
<dbReference type="InterPro" id="IPR002295">
    <property type="entry name" value="N4/N6-MTase_EcoPI_Mod-like"/>
</dbReference>
<dbReference type="OrthoDB" id="9816043at2"/>
<evidence type="ECO:0000256" key="5">
    <source>
        <dbReference type="ARBA" id="ARBA00022691"/>
    </source>
</evidence>
<evidence type="ECO:0000259" key="7">
    <source>
        <dbReference type="Pfam" id="PF01555"/>
    </source>
</evidence>
<dbReference type="GO" id="GO:0009007">
    <property type="term" value="F:site-specific DNA-methyltransferase (adenine-specific) activity"/>
    <property type="evidence" value="ECO:0007669"/>
    <property type="project" value="UniProtKB-EC"/>
</dbReference>
<keyword evidence="5" id="KW-0949">S-adenosyl-L-methionine</keyword>
<dbReference type="RefSeq" id="WP_062153409.1">
    <property type="nucleotide sequence ID" value="NZ_CP012373.2"/>
</dbReference>
<dbReference type="Gene3D" id="3.40.50.150">
    <property type="entry name" value="Vaccinia Virus protein VP39"/>
    <property type="match status" value="1"/>
</dbReference>
<dbReference type="Pfam" id="PF01555">
    <property type="entry name" value="N6_N4_Mtase"/>
    <property type="match status" value="1"/>
</dbReference>
<dbReference type="InterPro" id="IPR002941">
    <property type="entry name" value="DNA_methylase_N4/N6"/>
</dbReference>
<evidence type="ECO:0000256" key="1">
    <source>
        <dbReference type="ARBA" id="ARBA00006594"/>
    </source>
</evidence>
<keyword evidence="9" id="KW-1185">Reference proteome</keyword>
<organism evidence="8 9">
    <name type="scientific">Beggiatoa leptomitoformis</name>
    <dbReference type="NCBI Taxonomy" id="288004"/>
    <lineage>
        <taxon>Bacteria</taxon>
        <taxon>Pseudomonadati</taxon>
        <taxon>Pseudomonadota</taxon>
        <taxon>Gammaproteobacteria</taxon>
        <taxon>Thiotrichales</taxon>
        <taxon>Thiotrichaceae</taxon>
        <taxon>Beggiatoa</taxon>
    </lineage>
</organism>
<dbReference type="GO" id="GO:0032259">
    <property type="term" value="P:methylation"/>
    <property type="evidence" value="ECO:0007669"/>
    <property type="project" value="UniProtKB-KW"/>
</dbReference>
<dbReference type="EC" id="2.1.1.72" evidence="2"/>
<dbReference type="InterPro" id="IPR002052">
    <property type="entry name" value="DNA_methylase_N6_adenine_CS"/>
</dbReference>
<evidence type="ECO:0000256" key="6">
    <source>
        <dbReference type="ARBA" id="ARBA00047942"/>
    </source>
</evidence>
<proteinExistence type="inferred from homology"/>
<reference evidence="9" key="1">
    <citation type="submission" date="2016-12" db="EMBL/GenBank/DDBJ databases">
        <title>Complete Genome Sequence of Beggiatoa leptomitiformis D-401.</title>
        <authorList>
            <person name="Fomenkov A."/>
            <person name="Vincze T."/>
            <person name="Grabovich M."/>
            <person name="Anton B.P."/>
            <person name="Dubinina G."/>
            <person name="Orlova M."/>
            <person name="Belousova E."/>
            <person name="Roberts R.J."/>
        </authorList>
    </citation>
    <scope>NUCLEOTIDE SEQUENCE [LARGE SCALE GENOMIC DNA]</scope>
    <source>
        <strain evidence="9">D-401</strain>
    </source>
</reference>
<evidence type="ECO:0000256" key="3">
    <source>
        <dbReference type="ARBA" id="ARBA00022603"/>
    </source>
</evidence>
<dbReference type="PROSITE" id="PS00092">
    <property type="entry name" value="N6_MTASE"/>
    <property type="match status" value="1"/>
</dbReference>
<dbReference type="AlphaFoldDB" id="A0A2N9YFJ2"/>
<protein>
    <recommendedName>
        <fullName evidence="2">site-specific DNA-methyltransferase (adenine-specific)</fullName>
        <ecNumber evidence="2">2.1.1.72</ecNumber>
    </recommendedName>
</protein>
<keyword evidence="3" id="KW-0489">Methyltransferase</keyword>
<evidence type="ECO:0000256" key="2">
    <source>
        <dbReference type="ARBA" id="ARBA00011900"/>
    </source>
</evidence>
<dbReference type="SUPFAM" id="SSF53335">
    <property type="entry name" value="S-adenosyl-L-methionine-dependent methyltransferases"/>
    <property type="match status" value="1"/>
</dbReference>
<dbReference type="InterPro" id="IPR029063">
    <property type="entry name" value="SAM-dependent_MTases_sf"/>
</dbReference>
<dbReference type="Proteomes" id="UP000234271">
    <property type="component" value="Chromosome"/>
</dbReference>
<dbReference type="GO" id="GO:0003677">
    <property type="term" value="F:DNA binding"/>
    <property type="evidence" value="ECO:0007669"/>
    <property type="project" value="InterPro"/>
</dbReference>
<accession>A0A2N9YFJ2</accession>
<evidence type="ECO:0000256" key="4">
    <source>
        <dbReference type="ARBA" id="ARBA00022679"/>
    </source>
</evidence>
<evidence type="ECO:0000313" key="8">
    <source>
        <dbReference type="EMBL" id="AUI69254.1"/>
    </source>
</evidence>
<keyword evidence="4" id="KW-0808">Transferase</keyword>
<dbReference type="REBASE" id="231380">
    <property type="entry name" value="M.Ble401ORF11485P"/>
</dbReference>
<sequence length="177" mass="20948">MNRLILGDNLEILKSLESESVDLIYLDPPFFSNRNYEVIWGDKGEVRSFEDRWSGGVDHYIAWLKERVEEMHRILKPTGSIFLHCDDHANAYIRVLILDKVFNDSNFRSELIWKRTSSHNSAKRFPQIHDTIYFYSKTSNYNFNSIKVGYSDKYAAVFKYEDEFGKYKRADLEPVIK</sequence>
<dbReference type="EMBL" id="CP018889">
    <property type="protein sequence ID" value="AUI69254.1"/>
    <property type="molecule type" value="Genomic_DNA"/>
</dbReference>
<dbReference type="PRINTS" id="PR00506">
    <property type="entry name" value="D21N6MTFRASE"/>
</dbReference>
<feature type="domain" description="DNA methylase N-4/N-6" evidence="7">
    <location>
        <begin position="21"/>
        <end position="157"/>
    </location>
</feature>